<keyword evidence="3" id="KW-1185">Reference proteome</keyword>
<evidence type="ECO:0000313" key="3">
    <source>
        <dbReference type="Proteomes" id="UP001302000"/>
    </source>
</evidence>
<accession>A0AA86YFJ2</accession>
<dbReference type="Proteomes" id="UP001302000">
    <property type="component" value="Segment"/>
</dbReference>
<protein>
    <submittedName>
        <fullName evidence="2">Uncharacterized protein</fullName>
    </submittedName>
</protein>
<feature type="transmembrane region" description="Helical" evidence="1">
    <location>
        <begin position="50"/>
        <end position="72"/>
    </location>
</feature>
<evidence type="ECO:0000256" key="1">
    <source>
        <dbReference type="SAM" id="Phobius"/>
    </source>
</evidence>
<name>A0AA86YFJ2_9CAUD</name>
<sequence>MDENSMNLIGLALGALMTILLGLIGAVIAVVLVLVLCVAMKDDGIGMSPAAYSIAGAVLGFIVNLLFIAALLA</sequence>
<feature type="transmembrane region" description="Helical" evidence="1">
    <location>
        <begin position="12"/>
        <end position="38"/>
    </location>
</feature>
<keyword evidence="1" id="KW-1133">Transmembrane helix</keyword>
<proteinExistence type="predicted"/>
<dbReference type="EMBL" id="BK063680">
    <property type="protein sequence ID" value="DBA35655.1"/>
    <property type="molecule type" value="Genomic_DNA"/>
</dbReference>
<evidence type="ECO:0000313" key="2">
    <source>
        <dbReference type="EMBL" id="DBA35655.1"/>
    </source>
</evidence>
<dbReference type="GeneID" id="301841433"/>
<keyword evidence="1" id="KW-0812">Transmembrane</keyword>
<gene>
    <name evidence="2" type="ORF">vir335_00099</name>
</gene>
<dbReference type="RefSeq" id="YP_013605559.1">
    <property type="nucleotide sequence ID" value="NC_134205.1"/>
</dbReference>
<reference evidence="2 3" key="1">
    <citation type="journal article" date="2023" name="Nat. Microbiol.">
        <title>A compendium of viruses from methanogenic archaea reveals their diversity and adaptations to the gut environment.</title>
        <authorList>
            <person name="Medvedeva S."/>
            <person name="Borrel G."/>
            <person name="Krupovic M."/>
            <person name="Gribaldo S."/>
        </authorList>
    </citation>
    <scope>NUCLEOTIDE SEQUENCE [LARGE SCALE GENOMIC DNA]</scope>
</reference>
<keyword evidence="1" id="KW-0472">Membrane</keyword>
<organism evidence="2 3">
    <name type="scientific">Caudoviricetes sp. vir335</name>
    <dbReference type="NCBI Taxonomy" id="3068357"/>
    <lineage>
        <taxon>Viruses</taxon>
        <taxon>Duplodnaviria</taxon>
        <taxon>Heunggongvirae</taxon>
        <taxon>Uroviricota</taxon>
        <taxon>Caudoviricetes</taxon>
    </lineage>
</organism>